<dbReference type="PANTHER" id="PTHR43439:SF2">
    <property type="entry name" value="ENZYME, PUTATIVE (JCVI)-RELATED"/>
    <property type="match status" value="1"/>
</dbReference>
<evidence type="ECO:0000313" key="4">
    <source>
        <dbReference type="EMBL" id="OOF90085.1"/>
    </source>
</evidence>
<keyword evidence="2" id="KW-0597">Phosphoprotein</keyword>
<feature type="domain" description="Carrier" evidence="3">
    <location>
        <begin position="364"/>
        <end position="445"/>
    </location>
</feature>
<keyword evidence="1" id="KW-0596">Phosphopantetheine</keyword>
<dbReference type="OrthoDB" id="429813at2759"/>
<dbReference type="InterPro" id="IPR051414">
    <property type="entry name" value="Adenylate-forming_Reductase"/>
</dbReference>
<dbReference type="Gene3D" id="3.40.50.12780">
    <property type="entry name" value="N-terminal domain of ligase-like"/>
    <property type="match status" value="1"/>
</dbReference>
<dbReference type="OMA" id="IFRVGQI"/>
<evidence type="ECO:0000313" key="5">
    <source>
        <dbReference type="Proteomes" id="UP000188318"/>
    </source>
</evidence>
<dbReference type="InterPro" id="IPR013120">
    <property type="entry name" value="FAR_NAD-bd"/>
</dbReference>
<dbReference type="Gene3D" id="1.10.1200.10">
    <property type="entry name" value="ACP-like"/>
    <property type="match status" value="1"/>
</dbReference>
<dbReference type="GO" id="GO:0031177">
    <property type="term" value="F:phosphopantetheine binding"/>
    <property type="evidence" value="ECO:0007669"/>
    <property type="project" value="InterPro"/>
</dbReference>
<dbReference type="SMART" id="SM00823">
    <property type="entry name" value="PKS_PP"/>
    <property type="match status" value="1"/>
</dbReference>
<dbReference type="InterPro" id="IPR006162">
    <property type="entry name" value="Ppantetheine_attach_site"/>
</dbReference>
<dbReference type="AlphaFoldDB" id="A0A1R3R6H3"/>
<dbReference type="InterPro" id="IPR036291">
    <property type="entry name" value="NAD(P)-bd_dom_sf"/>
</dbReference>
<gene>
    <name evidence="4" type="ORF">ASPCADRAFT_212221</name>
</gene>
<evidence type="ECO:0000259" key="3">
    <source>
        <dbReference type="PROSITE" id="PS50075"/>
    </source>
</evidence>
<dbReference type="Pfam" id="PF07993">
    <property type="entry name" value="NAD_binding_4"/>
    <property type="match status" value="1"/>
</dbReference>
<dbReference type="SUPFAM" id="SSF47336">
    <property type="entry name" value="ACP-like"/>
    <property type="match status" value="1"/>
</dbReference>
<evidence type="ECO:0000256" key="2">
    <source>
        <dbReference type="ARBA" id="ARBA00022553"/>
    </source>
</evidence>
<reference evidence="5" key="1">
    <citation type="journal article" date="2017" name="Genome Biol.">
        <title>Comparative genomics reveals high biological diversity and specific adaptations in the industrially and medically important fungal genus Aspergillus.</title>
        <authorList>
            <person name="de Vries R.P."/>
            <person name="Riley R."/>
            <person name="Wiebenga A."/>
            <person name="Aguilar-Osorio G."/>
            <person name="Amillis S."/>
            <person name="Uchima C.A."/>
            <person name="Anderluh G."/>
            <person name="Asadollahi M."/>
            <person name="Askin M."/>
            <person name="Barry K."/>
            <person name="Battaglia E."/>
            <person name="Bayram O."/>
            <person name="Benocci T."/>
            <person name="Braus-Stromeyer S.A."/>
            <person name="Caldana C."/>
            <person name="Canovas D."/>
            <person name="Cerqueira G.C."/>
            <person name="Chen F."/>
            <person name="Chen W."/>
            <person name="Choi C."/>
            <person name="Clum A."/>
            <person name="Dos Santos R.A."/>
            <person name="Damasio A.R."/>
            <person name="Diallinas G."/>
            <person name="Emri T."/>
            <person name="Fekete E."/>
            <person name="Flipphi M."/>
            <person name="Freyberg S."/>
            <person name="Gallo A."/>
            <person name="Gournas C."/>
            <person name="Habgood R."/>
            <person name="Hainaut M."/>
            <person name="Harispe M.L."/>
            <person name="Henrissat B."/>
            <person name="Hilden K.S."/>
            <person name="Hope R."/>
            <person name="Hossain A."/>
            <person name="Karabika E."/>
            <person name="Karaffa L."/>
            <person name="Karanyi Z."/>
            <person name="Krasevec N."/>
            <person name="Kuo A."/>
            <person name="Kusch H."/>
            <person name="LaButti K."/>
            <person name="Lagendijk E.L."/>
            <person name="Lapidus A."/>
            <person name="Levasseur A."/>
            <person name="Lindquist E."/>
            <person name="Lipzen A."/>
            <person name="Logrieco A.F."/>
            <person name="MacCabe A."/>
            <person name="Maekelae M.R."/>
            <person name="Malavazi I."/>
            <person name="Melin P."/>
            <person name="Meyer V."/>
            <person name="Mielnichuk N."/>
            <person name="Miskei M."/>
            <person name="Molnar A.P."/>
            <person name="Mule G."/>
            <person name="Ngan C.Y."/>
            <person name="Orejas M."/>
            <person name="Orosz E."/>
            <person name="Ouedraogo J.P."/>
            <person name="Overkamp K.M."/>
            <person name="Park H.-S."/>
            <person name="Perrone G."/>
            <person name="Piumi F."/>
            <person name="Punt P.J."/>
            <person name="Ram A.F."/>
            <person name="Ramon A."/>
            <person name="Rauscher S."/>
            <person name="Record E."/>
            <person name="Riano-Pachon D.M."/>
            <person name="Robert V."/>
            <person name="Roehrig J."/>
            <person name="Ruller R."/>
            <person name="Salamov A."/>
            <person name="Salih N.S."/>
            <person name="Samson R.A."/>
            <person name="Sandor E."/>
            <person name="Sanguinetti M."/>
            <person name="Schuetze T."/>
            <person name="Sepcic K."/>
            <person name="Shelest E."/>
            <person name="Sherlock G."/>
            <person name="Sophianopoulou V."/>
            <person name="Squina F.M."/>
            <person name="Sun H."/>
            <person name="Susca A."/>
            <person name="Todd R.B."/>
            <person name="Tsang A."/>
            <person name="Unkles S.E."/>
            <person name="van de Wiele N."/>
            <person name="van Rossen-Uffink D."/>
            <person name="Oliveira J.V."/>
            <person name="Vesth T.C."/>
            <person name="Visser J."/>
            <person name="Yu J.-H."/>
            <person name="Zhou M."/>
            <person name="Andersen M.R."/>
            <person name="Archer D.B."/>
            <person name="Baker S.E."/>
            <person name="Benoit I."/>
            <person name="Brakhage A.A."/>
            <person name="Braus G.H."/>
            <person name="Fischer R."/>
            <person name="Frisvad J.C."/>
            <person name="Goldman G.H."/>
            <person name="Houbraken J."/>
            <person name="Oakley B."/>
            <person name="Pocsi I."/>
            <person name="Scazzocchio C."/>
            <person name="Seiboth B."/>
            <person name="vanKuyk P.A."/>
            <person name="Wortman J."/>
            <person name="Dyer P.S."/>
            <person name="Grigoriev I.V."/>
        </authorList>
    </citation>
    <scope>NUCLEOTIDE SEQUENCE [LARGE SCALE GENOMIC DNA]</scope>
    <source>
        <strain evidence="5">ITEM 5010</strain>
    </source>
</reference>
<protein>
    <recommendedName>
        <fullName evidence="3">Carrier domain-containing protein</fullName>
    </recommendedName>
</protein>
<dbReference type="Pfam" id="PF00501">
    <property type="entry name" value="AMP-binding"/>
    <property type="match status" value="1"/>
</dbReference>
<dbReference type="InterPro" id="IPR009081">
    <property type="entry name" value="PP-bd_ACP"/>
</dbReference>
<dbReference type="InterPro" id="IPR036736">
    <property type="entry name" value="ACP-like_sf"/>
</dbReference>
<organism evidence="4 5">
    <name type="scientific">Aspergillus carbonarius (strain ITEM 5010)</name>
    <dbReference type="NCBI Taxonomy" id="602072"/>
    <lineage>
        <taxon>Eukaryota</taxon>
        <taxon>Fungi</taxon>
        <taxon>Dikarya</taxon>
        <taxon>Ascomycota</taxon>
        <taxon>Pezizomycotina</taxon>
        <taxon>Eurotiomycetes</taxon>
        <taxon>Eurotiomycetidae</taxon>
        <taxon>Eurotiales</taxon>
        <taxon>Aspergillaceae</taxon>
        <taxon>Aspergillus</taxon>
        <taxon>Aspergillus subgen. Circumdati</taxon>
    </lineage>
</organism>
<dbReference type="STRING" id="602072.A0A1R3R6H3"/>
<dbReference type="SUPFAM" id="SSF51735">
    <property type="entry name" value="NAD(P)-binding Rossmann-fold domains"/>
    <property type="match status" value="1"/>
</dbReference>
<dbReference type="Proteomes" id="UP000188318">
    <property type="component" value="Unassembled WGS sequence"/>
</dbReference>
<dbReference type="PANTHER" id="PTHR43439">
    <property type="entry name" value="PHENYLACETATE-COENZYME A LIGASE"/>
    <property type="match status" value="1"/>
</dbReference>
<dbReference type="Pfam" id="PF00550">
    <property type="entry name" value="PP-binding"/>
    <property type="match status" value="1"/>
</dbReference>
<dbReference type="Gene3D" id="3.40.50.720">
    <property type="entry name" value="NAD(P)-binding Rossmann-like Domain"/>
    <property type="match status" value="1"/>
</dbReference>
<accession>A0A1R3R6H3</accession>
<sequence>MPKPVPLTHGFLATIDYGAYLSRPQSRQCSLFNDLPPDTLVLSTTPFFHLMGLLAFTESLFHRTPFVVLPDKPLSVDLIASVITATHPTAALLPPSILEDISHVPSARTALSTLESVYFAGAPLSPEVGDDLSQLTKVITLLGSSEMGIISSFVPRGPGVWGYFEWNPAYGVDMQHVSDELYELVISRRADSRQVHGIFHTFPDRTEYRSNDLFVRHPEHPNLWKYHGRLDDVIVLSNGEKLNPVTLEKIVEGHPRVQRALLIGQARFDTALLVEPNWAVEGDLDEKAFVEDVWETVERANEAVPKYGRIAKSRIRLADRTKPFKVTPKGTTQRHAVNKEYKEEIEALYAAAEEEAAVEMPATLDAASLTGFVHGLVAGLLEREDVRDDEDLYAAGMDSLQTIQLAKTLNKAVSARYEAGRDISQQQIYSHPSVAQLSQYLLDLVTGTVGTTVSRAERITTMLEKYTSQLPTRTTPAAPLSNQSTVILTGSTGSLGTYLLHRLLSDPTTAKVYCFNRSEASERQKRGFAEKGLDVSLLESPRVEFLQVAFGAEHFGLPDAKYQELLDRVDFIIHNAWTVNFNHPLESFEDPHLKGVFEFIRFSTQSTYNAHVSFVSSVGTIGNWTAAMGPVVPEEPLETADAVLDQGYGESKHVAERMCVAASRQAGVPTTIFRVGQISGPTTVEGLWNLDEWVPTLVKTSKAVGKVPSNLGGYLVDWVPVDTLATTTTELMHTRRHNQSHTPNAVYHLVNPSKTAWSTLVPAIEARYPGIEVIPLDTWLDELEAIKTPSESEVREKPALKLLDFYRGLAGEVLSAEISVEQTRGGSQTMEGLGAVTPELMGNWLNQWSF</sequence>
<dbReference type="EMBL" id="KV907596">
    <property type="protein sequence ID" value="OOF90085.1"/>
    <property type="molecule type" value="Genomic_DNA"/>
</dbReference>
<evidence type="ECO:0000256" key="1">
    <source>
        <dbReference type="ARBA" id="ARBA00022450"/>
    </source>
</evidence>
<dbReference type="InterPro" id="IPR042099">
    <property type="entry name" value="ANL_N_sf"/>
</dbReference>
<dbReference type="PROSITE" id="PS00012">
    <property type="entry name" value="PHOSPHOPANTETHEINE"/>
    <property type="match status" value="1"/>
</dbReference>
<dbReference type="InterPro" id="IPR000873">
    <property type="entry name" value="AMP-dep_synth/lig_dom"/>
</dbReference>
<dbReference type="InterPro" id="IPR020806">
    <property type="entry name" value="PKS_PP-bd"/>
</dbReference>
<proteinExistence type="predicted"/>
<dbReference type="Pfam" id="PF23562">
    <property type="entry name" value="AMP-binding_C_3"/>
    <property type="match status" value="1"/>
</dbReference>
<dbReference type="VEuPathDB" id="FungiDB:ASPCADRAFT_212221"/>
<keyword evidence="5" id="KW-1185">Reference proteome</keyword>
<dbReference type="SUPFAM" id="SSF56801">
    <property type="entry name" value="Acetyl-CoA synthetase-like"/>
    <property type="match status" value="1"/>
</dbReference>
<name>A0A1R3R6H3_ASPC5</name>
<dbReference type="PROSITE" id="PS50075">
    <property type="entry name" value="CARRIER"/>
    <property type="match status" value="1"/>
</dbReference>